<accession>A0A645IWT8</accession>
<dbReference type="Pfam" id="PF04167">
    <property type="entry name" value="DUF402"/>
    <property type="match status" value="1"/>
</dbReference>
<dbReference type="PANTHER" id="PTHR41271:SF1">
    <property type="entry name" value="DUF402 DOMAIN-CONTAINING PROTEIN"/>
    <property type="match status" value="1"/>
</dbReference>
<reference evidence="2" key="1">
    <citation type="submission" date="2019-08" db="EMBL/GenBank/DDBJ databases">
        <authorList>
            <person name="Kucharzyk K."/>
            <person name="Murdoch R.W."/>
            <person name="Higgins S."/>
            <person name="Loffler F."/>
        </authorList>
    </citation>
    <scope>NUCLEOTIDE SEQUENCE</scope>
</reference>
<proteinExistence type="predicted"/>
<gene>
    <name evidence="2" type="ORF">SDC9_203330</name>
</gene>
<dbReference type="InterPro" id="IPR035930">
    <property type="entry name" value="FomD-like_sf"/>
</dbReference>
<comment type="caution">
    <text evidence="2">The sequence shown here is derived from an EMBL/GenBank/DDBJ whole genome shotgun (WGS) entry which is preliminary data.</text>
</comment>
<sequence>MLLKDDVMLEADEDKIITKWDVLKPRKDFVGGYSYYYLKKGYKISKLIDKNGNLVYYYCDIIDVEFDITENSYIFADLLADVIVYEDGRVKVVDLAEIAEALDRNLITQELAKKALRILDELLNIIYNSGIQSLLCSEMRVSV</sequence>
<dbReference type="SUPFAM" id="SSF159234">
    <property type="entry name" value="FomD-like"/>
    <property type="match status" value="1"/>
</dbReference>
<name>A0A645IWT8_9ZZZZ</name>
<evidence type="ECO:0000259" key="1">
    <source>
        <dbReference type="Pfam" id="PF04167"/>
    </source>
</evidence>
<dbReference type="Gene3D" id="2.40.380.10">
    <property type="entry name" value="FomD-like"/>
    <property type="match status" value="1"/>
</dbReference>
<dbReference type="AlphaFoldDB" id="A0A645IWT8"/>
<protein>
    <recommendedName>
        <fullName evidence="1">DUF402 domain-containing protein</fullName>
    </recommendedName>
</protein>
<dbReference type="PANTHER" id="PTHR41271">
    <property type="entry name" value="DUF402 DOMAIN-CONTAINING PROTEIN"/>
    <property type="match status" value="1"/>
</dbReference>
<evidence type="ECO:0000313" key="2">
    <source>
        <dbReference type="EMBL" id="MPN55646.1"/>
    </source>
</evidence>
<organism evidence="2">
    <name type="scientific">bioreactor metagenome</name>
    <dbReference type="NCBI Taxonomy" id="1076179"/>
    <lineage>
        <taxon>unclassified sequences</taxon>
        <taxon>metagenomes</taxon>
        <taxon>ecological metagenomes</taxon>
    </lineage>
</organism>
<feature type="domain" description="DUF402" evidence="1">
    <location>
        <begin position="13"/>
        <end position="129"/>
    </location>
</feature>
<dbReference type="EMBL" id="VSSQ01125137">
    <property type="protein sequence ID" value="MPN55646.1"/>
    <property type="molecule type" value="Genomic_DNA"/>
</dbReference>
<dbReference type="InterPro" id="IPR007295">
    <property type="entry name" value="DUF402"/>
</dbReference>